<evidence type="ECO:0000256" key="1">
    <source>
        <dbReference type="SAM" id="MobiDB-lite"/>
    </source>
</evidence>
<name>A0ABW3LGU5_9BACI</name>
<proteinExistence type="predicted"/>
<gene>
    <name evidence="6" type="ORF">ACFQ3N_01375</name>
</gene>
<organism evidence="6 7">
    <name type="scientific">Virgibacillus byunsanensis</name>
    <dbReference type="NCBI Taxonomy" id="570945"/>
    <lineage>
        <taxon>Bacteria</taxon>
        <taxon>Bacillati</taxon>
        <taxon>Bacillota</taxon>
        <taxon>Bacilli</taxon>
        <taxon>Bacillales</taxon>
        <taxon>Bacillaceae</taxon>
        <taxon>Virgibacillus</taxon>
    </lineage>
</organism>
<feature type="domain" description="TcaA 4th" evidence="4">
    <location>
        <begin position="278"/>
        <end position="345"/>
    </location>
</feature>
<dbReference type="InterPro" id="IPR054529">
    <property type="entry name" value="TcaA_2nd"/>
</dbReference>
<feature type="compositionally biased region" description="Polar residues" evidence="1">
    <location>
        <begin position="33"/>
        <end position="43"/>
    </location>
</feature>
<evidence type="ECO:0000259" key="3">
    <source>
        <dbReference type="Pfam" id="PF22813"/>
    </source>
</evidence>
<dbReference type="PANTHER" id="PTHR40038:SF1">
    <property type="entry name" value="MEMBRANE-ASSOCIATED PROTEIN TCAA"/>
    <property type="match status" value="1"/>
</dbReference>
<keyword evidence="2" id="KW-0812">Transmembrane</keyword>
<dbReference type="InterPro" id="IPR054530">
    <property type="entry name" value="TcaA_4th"/>
</dbReference>
<evidence type="ECO:0000259" key="5">
    <source>
        <dbReference type="Pfam" id="PF25155"/>
    </source>
</evidence>
<evidence type="ECO:0000313" key="7">
    <source>
        <dbReference type="Proteomes" id="UP001597040"/>
    </source>
</evidence>
<sequence length="503" mass="57054">MMKFCKNCGKEFVQGAKFCKHCGEDLTATTESQSLGLDTTQKPSPEPPKDSGLSTSENRQTVKSKLSIAITGVLIVLLLIGYQVGASMTSQEKIIERFETAMIEKDAGTVADILKSSSKNLTINEEAVSGFINYFSENPSKRGHLINHLKRQGQDYENNSNVADAADDSPFYYAVNLVKDGKKLIFDNYEINVSPVYFTVYTNYENTEILLDEEVIAISDKENFSKEVGPYLPGTYQFRANYKSDFIELTTETERTNFDPGYTDEVDLYVEGEHVEFYIPFDEQLTSTTLSLNSEDTGIDVTEQHTVGPVLTDGSMSASIEGEFPWGSIKTEEVPIDNNYIDVEFSADEALKQTIQDKVIQFNQEYIEAYTSADASLLTVAGEQIIDALIDDIEYDQNYGNFYQGKFIGIDFYSDSFTINHNGDSWYIAVDTNTLYEEGYYNDFDNEVELEETTEERGYELTYNEETQQWLVTYVGWAGYMESNKMMEHRELEPKMFKSSWAE</sequence>
<feature type="domain" description="TcaA second" evidence="3">
    <location>
        <begin position="92"/>
        <end position="193"/>
    </location>
</feature>
<evidence type="ECO:0000313" key="6">
    <source>
        <dbReference type="EMBL" id="MFD1037078.1"/>
    </source>
</evidence>
<keyword evidence="2" id="KW-0472">Membrane</keyword>
<dbReference type="Pfam" id="PF25155">
    <property type="entry name" value="NTF2_YvbJ"/>
    <property type="match status" value="1"/>
</dbReference>
<dbReference type="RefSeq" id="WP_390358842.1">
    <property type="nucleotide sequence ID" value="NZ_JBHTKJ010000003.1"/>
</dbReference>
<reference evidence="7" key="1">
    <citation type="journal article" date="2019" name="Int. J. Syst. Evol. Microbiol.">
        <title>The Global Catalogue of Microorganisms (GCM) 10K type strain sequencing project: providing services to taxonomists for standard genome sequencing and annotation.</title>
        <authorList>
            <consortium name="The Broad Institute Genomics Platform"/>
            <consortium name="The Broad Institute Genome Sequencing Center for Infectious Disease"/>
            <person name="Wu L."/>
            <person name="Ma J."/>
        </authorList>
    </citation>
    <scope>NUCLEOTIDE SEQUENCE [LARGE SCALE GENOMIC DNA]</scope>
    <source>
        <strain evidence="7">CCUG 56754</strain>
    </source>
</reference>
<dbReference type="EMBL" id="JBHTKJ010000003">
    <property type="protein sequence ID" value="MFD1037078.1"/>
    <property type="molecule type" value="Genomic_DNA"/>
</dbReference>
<dbReference type="InterPro" id="IPR056902">
    <property type="entry name" value="NTF2_YvbJ"/>
</dbReference>
<accession>A0ABW3LGU5</accession>
<evidence type="ECO:0000259" key="4">
    <source>
        <dbReference type="Pfam" id="PF22820"/>
    </source>
</evidence>
<feature type="region of interest" description="Disordered" evidence="1">
    <location>
        <begin position="33"/>
        <end position="58"/>
    </location>
</feature>
<dbReference type="PANTHER" id="PTHR40038">
    <property type="entry name" value="MEMBRANE-ASSOCIATED PROTEIN TCAA"/>
    <property type="match status" value="1"/>
</dbReference>
<feature type="domain" description="YvbJ-like NTF2-like" evidence="5">
    <location>
        <begin position="355"/>
        <end position="474"/>
    </location>
</feature>
<keyword evidence="7" id="KW-1185">Reference proteome</keyword>
<dbReference type="Proteomes" id="UP001597040">
    <property type="component" value="Unassembled WGS sequence"/>
</dbReference>
<protein>
    <submittedName>
        <fullName evidence="6">Zinc ribbon domain-containing protein</fullName>
    </submittedName>
</protein>
<comment type="caution">
    <text evidence="6">The sequence shown here is derived from an EMBL/GenBank/DDBJ whole genome shotgun (WGS) entry which is preliminary data.</text>
</comment>
<evidence type="ECO:0000256" key="2">
    <source>
        <dbReference type="SAM" id="Phobius"/>
    </source>
</evidence>
<keyword evidence="2" id="KW-1133">Transmembrane helix</keyword>
<dbReference type="Pfam" id="PF22813">
    <property type="entry name" value="TcaA_2nd"/>
    <property type="match status" value="1"/>
</dbReference>
<dbReference type="Pfam" id="PF22820">
    <property type="entry name" value="TcaA_3rd_4th"/>
    <property type="match status" value="1"/>
</dbReference>
<feature type="transmembrane region" description="Helical" evidence="2">
    <location>
        <begin position="66"/>
        <end position="85"/>
    </location>
</feature>